<reference evidence="10 11" key="1">
    <citation type="submission" date="2021-01" db="EMBL/GenBank/DDBJ databases">
        <title>Genomic Encyclopedia of Type Strains, Phase IV (KMG-IV): sequencing the most valuable type-strain genomes for metagenomic binning, comparative biology and taxonomic classification.</title>
        <authorList>
            <person name="Goeker M."/>
        </authorList>
    </citation>
    <scope>NUCLEOTIDE SEQUENCE [LARGE SCALE GENOMIC DNA]</scope>
    <source>
        <strain evidence="10 11">DSM 100968</strain>
    </source>
</reference>
<dbReference type="SMART" id="SM00448">
    <property type="entry name" value="REC"/>
    <property type="match status" value="1"/>
</dbReference>
<evidence type="ECO:0000259" key="8">
    <source>
        <dbReference type="PROSITE" id="PS50110"/>
    </source>
</evidence>
<dbReference type="Proteomes" id="UP000823201">
    <property type="component" value="Unassembled WGS sequence"/>
</dbReference>
<dbReference type="PANTHER" id="PTHR42872:SF6">
    <property type="entry name" value="PROTEIN-GLUTAMATE METHYLESTERASE_PROTEIN-GLUTAMINE GLUTAMINASE"/>
    <property type="match status" value="1"/>
</dbReference>
<dbReference type="HAMAP" id="MF_00099">
    <property type="entry name" value="CheB_chemtxs"/>
    <property type="match status" value="1"/>
</dbReference>
<gene>
    <name evidence="5" type="primary">cheB</name>
    <name evidence="10" type="ORF">JOC27_000408</name>
</gene>
<evidence type="ECO:0000256" key="6">
    <source>
        <dbReference type="PROSITE-ProRule" id="PRU00050"/>
    </source>
</evidence>
<comment type="similarity">
    <text evidence="5">Belongs to the CheB family.</text>
</comment>
<comment type="caution">
    <text evidence="10">The sequence shown here is derived from an EMBL/GenBank/DDBJ whole genome shotgun (WGS) entry which is preliminary data.</text>
</comment>
<dbReference type="SUPFAM" id="SSF52172">
    <property type="entry name" value="CheY-like"/>
    <property type="match status" value="1"/>
</dbReference>
<accession>A0ABS2Q7K7</accession>
<keyword evidence="3 5" id="KW-0378">Hydrolase</keyword>
<feature type="domain" description="CheB-type methylesterase" evidence="9">
    <location>
        <begin position="184"/>
        <end position="372"/>
    </location>
</feature>
<evidence type="ECO:0000256" key="1">
    <source>
        <dbReference type="ARBA" id="ARBA00022490"/>
    </source>
</evidence>
<evidence type="ECO:0000313" key="11">
    <source>
        <dbReference type="Proteomes" id="UP000823201"/>
    </source>
</evidence>
<organism evidence="10 11">
    <name type="scientific">Sporolactobacillus spathodeae</name>
    <dbReference type="NCBI Taxonomy" id="1465502"/>
    <lineage>
        <taxon>Bacteria</taxon>
        <taxon>Bacillati</taxon>
        <taxon>Bacillota</taxon>
        <taxon>Bacilli</taxon>
        <taxon>Bacillales</taxon>
        <taxon>Sporolactobacillaceae</taxon>
        <taxon>Sporolactobacillus</taxon>
    </lineage>
</organism>
<dbReference type="PROSITE" id="PS50110">
    <property type="entry name" value="RESPONSE_REGULATORY"/>
    <property type="match status" value="1"/>
</dbReference>
<dbReference type="CDD" id="cd16432">
    <property type="entry name" value="CheB_Rec"/>
    <property type="match status" value="1"/>
</dbReference>
<dbReference type="InterPro" id="IPR011006">
    <property type="entry name" value="CheY-like_superfamily"/>
</dbReference>
<comment type="function">
    <text evidence="5">Involved in chemotaxis. Part of a chemotaxis signal transduction system that modulates chemotaxis in response to various stimuli. Catalyzes the demethylation of specific methylglutamate residues introduced into the chemoreceptors (methyl-accepting chemotaxis proteins or MCP) by CheR. Also mediates the irreversible deamidation of specific glutamine residues to glutamic acid.</text>
</comment>
<dbReference type="InterPro" id="IPR000673">
    <property type="entry name" value="Sig_transdc_resp-reg_Me-estase"/>
</dbReference>
<dbReference type="CDD" id="cd17541">
    <property type="entry name" value="REC_CheB-like"/>
    <property type="match status" value="1"/>
</dbReference>
<dbReference type="PROSITE" id="PS50122">
    <property type="entry name" value="CHEB"/>
    <property type="match status" value="1"/>
</dbReference>
<keyword evidence="5 7" id="KW-0597">Phosphoprotein</keyword>
<proteinExistence type="inferred from homology"/>
<evidence type="ECO:0000256" key="5">
    <source>
        <dbReference type="HAMAP-Rule" id="MF_00099"/>
    </source>
</evidence>
<dbReference type="InterPro" id="IPR001789">
    <property type="entry name" value="Sig_transdc_resp-reg_receiver"/>
</dbReference>
<feature type="active site" evidence="5 6">
    <location>
        <position position="319"/>
    </location>
</feature>
<keyword evidence="11" id="KW-1185">Reference proteome</keyword>
<feature type="modified residue" description="4-aspartylphosphate" evidence="5 7">
    <location>
        <position position="56"/>
    </location>
</feature>
<dbReference type="EMBL" id="JAFBEV010000003">
    <property type="protein sequence ID" value="MBM7656967.1"/>
    <property type="molecule type" value="Genomic_DNA"/>
</dbReference>
<sequence>MASIRVMVVDDSAFMRQTIKGMIEENPLFAVVATARNGQDALKKLMLYKPDAITLDIVMGGDMDGLQVLQQIMIARPTPTIMVSGASDENVNYVIEAISNGAFDFICKPNGKPSDIERIEMELQTKLKQAALAKRRLDESAFAKQDGSMPVHLLGAREMKASEPPQEKRSADRIQQSSLAVEASTSVDGLVIIGTSTGGPKALQTVVPSLDKALPVPVLIIQHMPPRFTRSLAQRLNQISKLTVSEAEEGEVLKKGHAYIAPGGRHLQIIKSGSQLAVHLLDTAAVHGVRPAIDVTLESLLKINDRSYTFAILTGMGRDGADGLEALKNSNEKVFAIAEAEQSCVVFGMPKAAIETGKVNQVSALQDIASAINRQFVIRRGN</sequence>
<dbReference type="EC" id="3.5.1.44" evidence="5"/>
<dbReference type="Pfam" id="PF00072">
    <property type="entry name" value="Response_reg"/>
    <property type="match status" value="1"/>
</dbReference>
<feature type="active site" evidence="5 6">
    <location>
        <position position="223"/>
    </location>
</feature>
<comment type="catalytic activity">
    <reaction evidence="4 5">
        <text>[protein]-L-glutamate 5-O-methyl ester + H2O = L-glutamyl-[protein] + methanol + H(+)</text>
        <dbReference type="Rhea" id="RHEA:23236"/>
        <dbReference type="Rhea" id="RHEA-COMP:10208"/>
        <dbReference type="Rhea" id="RHEA-COMP:10311"/>
        <dbReference type="ChEBI" id="CHEBI:15377"/>
        <dbReference type="ChEBI" id="CHEBI:15378"/>
        <dbReference type="ChEBI" id="CHEBI:17790"/>
        <dbReference type="ChEBI" id="CHEBI:29973"/>
        <dbReference type="ChEBI" id="CHEBI:82795"/>
        <dbReference type="EC" id="3.1.1.61"/>
    </reaction>
</comment>
<dbReference type="PIRSF" id="PIRSF000876">
    <property type="entry name" value="RR_chemtxs_CheB"/>
    <property type="match status" value="1"/>
</dbReference>
<evidence type="ECO:0000256" key="7">
    <source>
        <dbReference type="PROSITE-ProRule" id="PRU00169"/>
    </source>
</evidence>
<keyword evidence="2 5" id="KW-0145">Chemotaxis</keyword>
<evidence type="ECO:0000256" key="2">
    <source>
        <dbReference type="ARBA" id="ARBA00022500"/>
    </source>
</evidence>
<evidence type="ECO:0000259" key="9">
    <source>
        <dbReference type="PROSITE" id="PS50122"/>
    </source>
</evidence>
<comment type="catalytic activity">
    <reaction evidence="5">
        <text>L-glutaminyl-[protein] + H2O = L-glutamyl-[protein] + NH4(+)</text>
        <dbReference type="Rhea" id="RHEA:16441"/>
        <dbReference type="Rhea" id="RHEA-COMP:10207"/>
        <dbReference type="Rhea" id="RHEA-COMP:10208"/>
        <dbReference type="ChEBI" id="CHEBI:15377"/>
        <dbReference type="ChEBI" id="CHEBI:28938"/>
        <dbReference type="ChEBI" id="CHEBI:29973"/>
        <dbReference type="ChEBI" id="CHEBI:30011"/>
        <dbReference type="EC" id="3.5.1.44"/>
    </reaction>
</comment>
<dbReference type="PANTHER" id="PTHR42872">
    <property type="entry name" value="PROTEIN-GLUTAMATE METHYLESTERASE/PROTEIN-GLUTAMINE GLUTAMINASE"/>
    <property type="match status" value="1"/>
</dbReference>
<comment type="subcellular location">
    <subcellularLocation>
        <location evidence="5">Cytoplasm</location>
    </subcellularLocation>
</comment>
<dbReference type="Pfam" id="PF01339">
    <property type="entry name" value="CheB_methylest"/>
    <property type="match status" value="1"/>
</dbReference>
<keyword evidence="1 5" id="KW-0963">Cytoplasm</keyword>
<evidence type="ECO:0000313" key="10">
    <source>
        <dbReference type="EMBL" id="MBM7656967.1"/>
    </source>
</evidence>
<comment type="domain">
    <text evidence="5">Contains a C-terminal catalytic domain, and an N-terminal region which modulates catalytic activity.</text>
</comment>
<dbReference type="GO" id="GO:0008984">
    <property type="term" value="F:protein-glutamate methylesterase activity"/>
    <property type="evidence" value="ECO:0007669"/>
    <property type="project" value="UniProtKB-EC"/>
</dbReference>
<name>A0ABS2Q7K7_9BACL</name>
<evidence type="ECO:0000256" key="4">
    <source>
        <dbReference type="ARBA" id="ARBA00048267"/>
    </source>
</evidence>
<feature type="active site" evidence="5 6">
    <location>
        <position position="196"/>
    </location>
</feature>
<comment type="PTM">
    <text evidence="5">Phosphorylated by CheA. Phosphorylation of the N-terminal regulatory domain activates the methylesterase activity.</text>
</comment>
<dbReference type="Gene3D" id="3.40.50.2300">
    <property type="match status" value="1"/>
</dbReference>
<dbReference type="EC" id="3.1.1.61" evidence="5"/>
<dbReference type="Gene3D" id="3.40.50.180">
    <property type="entry name" value="Methylesterase CheB, C-terminal domain"/>
    <property type="match status" value="1"/>
</dbReference>
<feature type="domain" description="Response regulatory" evidence="8">
    <location>
        <begin position="5"/>
        <end position="123"/>
    </location>
</feature>
<protein>
    <recommendedName>
        <fullName evidence="5">Protein-glutamate methylesterase/protein-glutamine glutaminase</fullName>
        <ecNumber evidence="5">3.1.1.61</ecNumber>
        <ecNumber evidence="5">3.5.1.44</ecNumber>
    </recommendedName>
</protein>
<evidence type="ECO:0000256" key="3">
    <source>
        <dbReference type="ARBA" id="ARBA00022801"/>
    </source>
</evidence>
<dbReference type="InterPro" id="IPR008248">
    <property type="entry name" value="CheB-like"/>
</dbReference>
<dbReference type="SUPFAM" id="SSF52738">
    <property type="entry name" value="Methylesterase CheB, C-terminal domain"/>
    <property type="match status" value="1"/>
</dbReference>
<dbReference type="RefSeq" id="WP_205005333.1">
    <property type="nucleotide sequence ID" value="NZ_CBCRXA010000003.1"/>
</dbReference>
<dbReference type="InterPro" id="IPR035909">
    <property type="entry name" value="CheB_C"/>
</dbReference>
<dbReference type="NCBIfam" id="NF001965">
    <property type="entry name" value="PRK00742.1"/>
    <property type="match status" value="1"/>
</dbReference>